<dbReference type="GO" id="GO:0005886">
    <property type="term" value="C:plasma membrane"/>
    <property type="evidence" value="ECO:0007669"/>
    <property type="project" value="UniProtKB-SubCell"/>
</dbReference>
<evidence type="ECO:0000259" key="7">
    <source>
        <dbReference type="Pfam" id="PF02687"/>
    </source>
</evidence>
<dbReference type="RefSeq" id="WP_157590433.1">
    <property type="nucleotide sequence ID" value="NZ_WPIN01000025.1"/>
</dbReference>
<keyword evidence="5 6" id="KW-0472">Membrane</keyword>
<feature type="transmembrane region" description="Helical" evidence="6">
    <location>
        <begin position="703"/>
        <end position="731"/>
    </location>
</feature>
<evidence type="ECO:0000256" key="5">
    <source>
        <dbReference type="ARBA" id="ARBA00023136"/>
    </source>
</evidence>
<dbReference type="PROSITE" id="PS51257">
    <property type="entry name" value="PROKAR_LIPOPROTEIN"/>
    <property type="match status" value="1"/>
</dbReference>
<keyword evidence="2" id="KW-1003">Cell membrane</keyword>
<feature type="transmembrane region" description="Helical" evidence="6">
    <location>
        <begin position="327"/>
        <end position="356"/>
    </location>
</feature>
<feature type="transmembrane region" description="Helical" evidence="6">
    <location>
        <begin position="670"/>
        <end position="691"/>
    </location>
</feature>
<feature type="transmembrane region" description="Helical" evidence="6">
    <location>
        <begin position="285"/>
        <end position="306"/>
    </location>
</feature>
<keyword evidence="10" id="KW-1185">Reference proteome</keyword>
<feature type="domain" description="ABC3 transporter permease C-terminal" evidence="7">
    <location>
        <begin position="670"/>
        <end position="779"/>
    </location>
</feature>
<proteinExistence type="predicted"/>
<dbReference type="PANTHER" id="PTHR30572">
    <property type="entry name" value="MEMBRANE COMPONENT OF TRANSPORTER-RELATED"/>
    <property type="match status" value="1"/>
</dbReference>
<name>A0A7K1SPA8_9BACT</name>
<gene>
    <name evidence="9" type="ORF">GO755_36770</name>
</gene>
<sequence>MIRNYIKIAWRTITHNKAFSSINILGLALGMGCALLIGLWVQDEYSVDSFHVNRDRLYSVYERVFSEGKVQAGHWTPGLLADELKRNVPEVNYAASFGWRVKETFKVGEKIVSMEGASAGVDFFKMFSYPLLEGNPQTALTDPTKMAISRKMAIIFFGSPHRALGKTLRYNNRKDVMVSAVFEDLPANTSEKFDYLTNWQARVDEVGWLKEWIYRSPNTYIQLQTQADPIKVEAKLKNFLQAYLHGREGDGFQVELGMQRFDEMYLHATFKEGVPDGGRIDYVRLFSLVGLFILLIACINFMNLATARSGGRAKEVGIRKTIGALRFWLGIQFMGEALLLTFLAILVAVLLVALLLPSFDSLTGKQISLPFSHPLFWISLLGLGLLTGALSGSYPALFLSSLHPINVLKSALRFSPQAQLFRRGLVVFQFVLSMLMIIGTIVVSQQVHYLQTKNLGYERENLIYTPFVGDLAAKYLVFKEQLVNMPGIQAVTCTSAPPSQISTLAYDLDWAGKNPNTKTVVVHNTVGDDFFQMLKLKLVQGRGFSPSFSTDSTAYVINESALKLTGYTDPIGKPLGLFQRRGTIIGVVRDFHLASLHDPIQPLVLMYNRHLDWGDVLIKTKPGQTRQALASLERVYKQLEPQFPFTYQFVDEEYQKLYQSEQIVRQLTNLFALLTIFIACLGLLGLASFTAQQRTKEIGVRKVLGASVASVVALLAGDFLKLVVVAIILAIPLAWYAMSQWLQGFAYRIEISGWVFVLAGLLAIGVALLTIGFQSIKAALLDPVKSLRSE</sequence>
<feature type="domain" description="MacB-like periplasmic core" evidence="8">
    <location>
        <begin position="20"/>
        <end position="238"/>
    </location>
</feature>
<evidence type="ECO:0000256" key="4">
    <source>
        <dbReference type="ARBA" id="ARBA00022989"/>
    </source>
</evidence>
<comment type="subcellular location">
    <subcellularLocation>
        <location evidence="1">Cell membrane</location>
        <topology evidence="1">Multi-pass membrane protein</topology>
    </subcellularLocation>
</comment>
<organism evidence="9 10">
    <name type="scientific">Spirosoma arboris</name>
    <dbReference type="NCBI Taxonomy" id="2682092"/>
    <lineage>
        <taxon>Bacteria</taxon>
        <taxon>Pseudomonadati</taxon>
        <taxon>Bacteroidota</taxon>
        <taxon>Cytophagia</taxon>
        <taxon>Cytophagales</taxon>
        <taxon>Cytophagaceae</taxon>
        <taxon>Spirosoma</taxon>
    </lineage>
</organism>
<dbReference type="PANTHER" id="PTHR30572:SF18">
    <property type="entry name" value="ABC-TYPE MACROLIDE FAMILY EXPORT SYSTEM PERMEASE COMPONENT 2"/>
    <property type="match status" value="1"/>
</dbReference>
<dbReference type="Pfam" id="PF12704">
    <property type="entry name" value="MacB_PCD"/>
    <property type="match status" value="2"/>
</dbReference>
<feature type="domain" description="ABC3 transporter permease C-terminal" evidence="7">
    <location>
        <begin position="288"/>
        <end position="403"/>
    </location>
</feature>
<evidence type="ECO:0000313" key="9">
    <source>
        <dbReference type="EMBL" id="MVM35629.1"/>
    </source>
</evidence>
<dbReference type="Proteomes" id="UP000436006">
    <property type="component" value="Unassembled WGS sequence"/>
</dbReference>
<dbReference type="InterPro" id="IPR003838">
    <property type="entry name" value="ABC3_permease_C"/>
</dbReference>
<feature type="transmembrane region" description="Helical" evidence="6">
    <location>
        <begin position="376"/>
        <end position="399"/>
    </location>
</feature>
<keyword evidence="3 6" id="KW-0812">Transmembrane</keyword>
<dbReference type="AlphaFoldDB" id="A0A7K1SPA8"/>
<comment type="caution">
    <text evidence="9">The sequence shown here is derived from an EMBL/GenBank/DDBJ whole genome shotgun (WGS) entry which is preliminary data.</text>
</comment>
<feature type="transmembrane region" description="Helical" evidence="6">
    <location>
        <begin position="21"/>
        <end position="41"/>
    </location>
</feature>
<accession>A0A7K1SPA8</accession>
<evidence type="ECO:0000256" key="2">
    <source>
        <dbReference type="ARBA" id="ARBA00022475"/>
    </source>
</evidence>
<reference evidence="9 10" key="1">
    <citation type="submission" date="2019-12" db="EMBL/GenBank/DDBJ databases">
        <title>Spirosoma sp. HMF4905 genome sequencing and assembly.</title>
        <authorList>
            <person name="Kang H."/>
            <person name="Cha I."/>
            <person name="Kim H."/>
            <person name="Joh K."/>
        </authorList>
    </citation>
    <scope>NUCLEOTIDE SEQUENCE [LARGE SCALE GENOMIC DNA]</scope>
    <source>
        <strain evidence="9 10">HMF4905</strain>
    </source>
</reference>
<feature type="transmembrane region" description="Helical" evidence="6">
    <location>
        <begin position="751"/>
        <end position="773"/>
    </location>
</feature>
<evidence type="ECO:0000313" key="10">
    <source>
        <dbReference type="Proteomes" id="UP000436006"/>
    </source>
</evidence>
<evidence type="ECO:0000256" key="1">
    <source>
        <dbReference type="ARBA" id="ARBA00004651"/>
    </source>
</evidence>
<evidence type="ECO:0000256" key="3">
    <source>
        <dbReference type="ARBA" id="ARBA00022692"/>
    </source>
</evidence>
<dbReference type="EMBL" id="WPIN01000025">
    <property type="protein sequence ID" value="MVM35629.1"/>
    <property type="molecule type" value="Genomic_DNA"/>
</dbReference>
<evidence type="ECO:0000259" key="8">
    <source>
        <dbReference type="Pfam" id="PF12704"/>
    </source>
</evidence>
<feature type="transmembrane region" description="Helical" evidence="6">
    <location>
        <begin position="420"/>
        <end position="443"/>
    </location>
</feature>
<dbReference type="InterPro" id="IPR050250">
    <property type="entry name" value="Macrolide_Exporter_MacB"/>
</dbReference>
<dbReference type="GO" id="GO:0022857">
    <property type="term" value="F:transmembrane transporter activity"/>
    <property type="evidence" value="ECO:0007669"/>
    <property type="project" value="TreeGrafter"/>
</dbReference>
<protein>
    <submittedName>
        <fullName evidence="9">FtsX-like permease family protein</fullName>
    </submittedName>
</protein>
<keyword evidence="4 6" id="KW-1133">Transmembrane helix</keyword>
<dbReference type="InterPro" id="IPR025857">
    <property type="entry name" value="MacB_PCD"/>
</dbReference>
<feature type="domain" description="MacB-like periplasmic core" evidence="8">
    <location>
        <begin position="510"/>
        <end position="630"/>
    </location>
</feature>
<evidence type="ECO:0000256" key="6">
    <source>
        <dbReference type="SAM" id="Phobius"/>
    </source>
</evidence>
<dbReference type="Pfam" id="PF02687">
    <property type="entry name" value="FtsX"/>
    <property type="match status" value="2"/>
</dbReference>